<feature type="binding site" evidence="10">
    <location>
        <position position="197"/>
    </location>
    <ligand>
        <name>substrate</name>
    </ligand>
</feature>
<keyword evidence="12" id="KW-1185">Reference proteome</keyword>
<keyword evidence="10" id="KW-0963">Cytoplasm</keyword>
<proteinExistence type="inferred from homology"/>
<evidence type="ECO:0000313" key="11">
    <source>
        <dbReference type="EMBL" id="PYE85072.1"/>
    </source>
</evidence>
<feature type="binding site" evidence="10">
    <location>
        <position position="197"/>
    </location>
    <ligand>
        <name>Mn(2+)</name>
        <dbReference type="ChEBI" id="CHEBI:29035"/>
    </ligand>
</feature>
<feature type="binding site" evidence="10">
    <location>
        <position position="255"/>
    </location>
    <ligand>
        <name>Mn(2+)</name>
        <dbReference type="ChEBI" id="CHEBI:29035"/>
    </ligand>
</feature>
<reference evidence="11 12" key="1">
    <citation type="submission" date="2018-06" db="EMBL/GenBank/DDBJ databases">
        <title>Genomic Encyclopedia of Type Strains, Phase III (KMG-III): the genomes of soil and plant-associated and newly described type strains.</title>
        <authorList>
            <person name="Whitman W."/>
        </authorList>
    </citation>
    <scope>NUCLEOTIDE SEQUENCE [LARGE SCALE GENOMIC DNA]</scope>
    <source>
        <strain evidence="11 12">CECT 9025</strain>
    </source>
</reference>
<dbReference type="EMBL" id="QJTE01000002">
    <property type="protein sequence ID" value="PYE85072.1"/>
    <property type="molecule type" value="Genomic_DNA"/>
</dbReference>
<keyword evidence="11" id="KW-0418">Kinase</keyword>
<organism evidence="11 12">
    <name type="scientific">Pseudoroseicyclus aestuarii</name>
    <dbReference type="NCBI Taxonomy" id="1795041"/>
    <lineage>
        <taxon>Bacteria</taxon>
        <taxon>Pseudomonadati</taxon>
        <taxon>Pseudomonadota</taxon>
        <taxon>Alphaproteobacteria</taxon>
        <taxon>Rhodobacterales</taxon>
        <taxon>Paracoccaceae</taxon>
        <taxon>Pseudoroseicyclus</taxon>
    </lineage>
</organism>
<dbReference type="GO" id="GO:0005829">
    <property type="term" value="C:cytosol"/>
    <property type="evidence" value="ECO:0007669"/>
    <property type="project" value="TreeGrafter"/>
</dbReference>
<comment type="caution">
    <text evidence="10">Lacks conserved residue(s) required for the propagation of feature annotation.</text>
</comment>
<evidence type="ECO:0000256" key="10">
    <source>
        <dbReference type="HAMAP-Rule" id="MF_00453"/>
    </source>
</evidence>
<evidence type="ECO:0000256" key="3">
    <source>
        <dbReference type="ARBA" id="ARBA00012363"/>
    </source>
</evidence>
<dbReference type="SUPFAM" id="SSF68923">
    <property type="entry name" value="PEP carboxykinase N-terminal domain"/>
    <property type="match status" value="1"/>
</dbReference>
<comment type="pathway">
    <text evidence="1 10">Carbohydrate biosynthesis; gluconeogenesis.</text>
</comment>
<dbReference type="Gene3D" id="3.40.449.10">
    <property type="entry name" value="Phosphoenolpyruvate Carboxykinase, domain 1"/>
    <property type="match status" value="1"/>
</dbReference>
<evidence type="ECO:0000256" key="8">
    <source>
        <dbReference type="ARBA" id="ARBA00023239"/>
    </source>
</evidence>
<evidence type="ECO:0000256" key="4">
    <source>
        <dbReference type="ARBA" id="ARBA00022432"/>
    </source>
</evidence>
<feature type="binding site" evidence="10">
    <location>
        <position position="191"/>
    </location>
    <ligand>
        <name>substrate</name>
    </ligand>
</feature>
<dbReference type="OrthoDB" id="9806325at2"/>
<dbReference type="InterPro" id="IPR001272">
    <property type="entry name" value="PEP_carboxykinase_ATP"/>
</dbReference>
<feature type="binding site" evidence="10">
    <location>
        <begin position="234"/>
        <end position="242"/>
    </location>
    <ligand>
        <name>ATP</name>
        <dbReference type="ChEBI" id="CHEBI:30616"/>
    </ligand>
</feature>
<dbReference type="InterPro" id="IPR013035">
    <property type="entry name" value="PEP_carboxykinase_C"/>
</dbReference>
<keyword evidence="7 10" id="KW-0067">ATP-binding</keyword>
<dbReference type="SUPFAM" id="SSF53795">
    <property type="entry name" value="PEP carboxykinase-like"/>
    <property type="match status" value="1"/>
</dbReference>
<comment type="caution">
    <text evidence="11">The sequence shown here is derived from an EMBL/GenBank/DDBJ whole genome shotgun (WGS) entry which is preliminary data.</text>
</comment>
<feature type="binding site" evidence="10">
    <location>
        <position position="197"/>
    </location>
    <ligand>
        <name>ATP</name>
        <dbReference type="ChEBI" id="CHEBI:30616"/>
    </ligand>
</feature>
<feature type="binding site" evidence="10">
    <location>
        <position position="283"/>
    </location>
    <ligand>
        <name>ATP</name>
        <dbReference type="ChEBI" id="CHEBI:30616"/>
    </ligand>
</feature>
<dbReference type="Pfam" id="PF01293">
    <property type="entry name" value="PEPCK_ATP"/>
    <property type="match status" value="1"/>
</dbReference>
<evidence type="ECO:0000256" key="7">
    <source>
        <dbReference type="ARBA" id="ARBA00022840"/>
    </source>
</evidence>
<feature type="binding site" evidence="10">
    <location>
        <position position="321"/>
    </location>
    <ligand>
        <name>substrate</name>
    </ligand>
</feature>
<accession>A0A318SUC3</accession>
<dbReference type="NCBIfam" id="NF006822">
    <property type="entry name" value="PRK09344.1-4"/>
    <property type="match status" value="1"/>
</dbReference>
<dbReference type="PANTHER" id="PTHR30031:SF0">
    <property type="entry name" value="PHOSPHOENOLPYRUVATE CARBOXYKINASE (ATP)"/>
    <property type="match status" value="1"/>
</dbReference>
<dbReference type="Gene3D" id="3.90.228.20">
    <property type="match status" value="1"/>
</dbReference>
<dbReference type="PIRSF" id="PIRSF006294">
    <property type="entry name" value="PEP_crbxkin"/>
    <property type="match status" value="1"/>
</dbReference>
<dbReference type="EC" id="4.1.1.49" evidence="3 10"/>
<comment type="subcellular location">
    <subcellularLocation>
        <location evidence="10">Cytoplasm</location>
    </subcellularLocation>
</comment>
<feature type="binding site" evidence="10">
    <location>
        <position position="446"/>
    </location>
    <ligand>
        <name>ATP</name>
        <dbReference type="ChEBI" id="CHEBI:30616"/>
    </ligand>
</feature>
<sequence length="529" mass="56928">MLQTAPEDTLTDIAPLPKRACHNLDEAQLIEVALRAGEGHLGPGGVLDVRTGAHTGRSPRDKFVVRSASTEQGIWWDTTAPMAPEAWQRLHGDMMDYLAGREPQVQDLLAGADAQAQLKVRVVTELAWHALFIRHLLRRPDAEALARFAPDWTVVNCPGFTADPARHGCRSGTVIALNFDARCVLIAGTHYAGETKKAVFTLLNYLLPERGVLPMHCSANHAPEDPEDVAIFFGLSGTGKTTLSAAPDRTLIGDDEHGWSDRGIFNIEGGCYAKTISLSPEAEPEIHATTRRFGTVIENMIRDPETQALDFEDDSITANMRCAYPLEAIASASATGLGGHPRNVVMLTCDAFGVLPPIARLTPAQAVYHFLSGFTSKVAGTEQGVTEPQPTFSTCFGAPFMPRRPEVYGAMLREKIEAHGPDLWLVNTGWTGGPHGTGHRMPIAATRALLAAALDGRLAQGAFRSDPVFGFAVPLEAPGVDAALLTPRDTWADGAAFDAQAQKLAQLFAKNFERFAPHVDEAVRAAAIG</sequence>
<feature type="binding site" evidence="10">
    <location>
        <position position="216"/>
    </location>
    <ligand>
        <name>ATP</name>
        <dbReference type="ChEBI" id="CHEBI:30616"/>
    </ligand>
</feature>
<dbReference type="PROSITE" id="PS00532">
    <property type="entry name" value="PEPCK_ATP"/>
    <property type="match status" value="1"/>
</dbReference>
<dbReference type="Proteomes" id="UP000248311">
    <property type="component" value="Unassembled WGS sequence"/>
</dbReference>
<dbReference type="NCBIfam" id="NF006821">
    <property type="entry name" value="PRK09344.1-3"/>
    <property type="match status" value="1"/>
</dbReference>
<dbReference type="HAMAP" id="MF_00453">
    <property type="entry name" value="PEPCK_ATP"/>
    <property type="match status" value="1"/>
</dbReference>
<dbReference type="InterPro" id="IPR008210">
    <property type="entry name" value="PEP_carboxykinase_N"/>
</dbReference>
<name>A0A318SUC3_9RHOB</name>
<evidence type="ECO:0000256" key="6">
    <source>
        <dbReference type="ARBA" id="ARBA00022793"/>
    </source>
</evidence>
<evidence type="ECO:0000256" key="9">
    <source>
        <dbReference type="ARBA" id="ARBA00047371"/>
    </source>
</evidence>
<keyword evidence="11" id="KW-0670">Pyruvate</keyword>
<dbReference type="GO" id="GO:0004612">
    <property type="term" value="F:phosphoenolpyruvate carboxykinase (ATP) activity"/>
    <property type="evidence" value="ECO:0007669"/>
    <property type="project" value="UniProtKB-UniRule"/>
</dbReference>
<dbReference type="UniPathway" id="UPA00138"/>
<dbReference type="GO" id="GO:0006094">
    <property type="term" value="P:gluconeogenesis"/>
    <property type="evidence" value="ECO:0007669"/>
    <property type="project" value="UniProtKB-UniRule"/>
</dbReference>
<keyword evidence="10" id="KW-0479">Metal-binding</keyword>
<feature type="binding site" evidence="10">
    <location>
        <position position="216"/>
    </location>
    <ligand>
        <name>Mn(2+)</name>
        <dbReference type="ChEBI" id="CHEBI:29035"/>
    </ligand>
</feature>
<dbReference type="RefSeq" id="WP_110814092.1">
    <property type="nucleotide sequence ID" value="NZ_QJTE01000002.1"/>
</dbReference>
<comment type="function">
    <text evidence="10">Involved in the gluconeogenesis. Catalyzes the conversion of oxaloacetate (OAA) to phosphoenolpyruvate (PEP) through direct phosphoryl transfer between the nucleoside triphosphate and OAA.</text>
</comment>
<keyword evidence="10" id="KW-0464">Manganese</keyword>
<evidence type="ECO:0000256" key="1">
    <source>
        <dbReference type="ARBA" id="ARBA00004742"/>
    </source>
</evidence>
<dbReference type="GO" id="GO:0005524">
    <property type="term" value="F:ATP binding"/>
    <property type="evidence" value="ECO:0007669"/>
    <property type="project" value="UniProtKB-UniRule"/>
</dbReference>
<dbReference type="InterPro" id="IPR015994">
    <property type="entry name" value="PEPCK_ATP_CS"/>
</dbReference>
<keyword evidence="11" id="KW-0808">Transferase</keyword>
<feature type="binding site" evidence="10">
    <location>
        <position position="57"/>
    </location>
    <ligand>
        <name>substrate</name>
    </ligand>
</feature>
<dbReference type="GO" id="GO:0016301">
    <property type="term" value="F:kinase activity"/>
    <property type="evidence" value="ECO:0007669"/>
    <property type="project" value="UniProtKB-KW"/>
</dbReference>
<keyword evidence="8 10" id="KW-0456">Lyase</keyword>
<dbReference type="NCBIfam" id="TIGR00224">
    <property type="entry name" value="pckA"/>
    <property type="match status" value="1"/>
</dbReference>
<evidence type="ECO:0000256" key="2">
    <source>
        <dbReference type="ARBA" id="ARBA00006052"/>
    </source>
</evidence>
<feature type="binding site" evidence="10">
    <location>
        <position position="321"/>
    </location>
    <ligand>
        <name>ATP</name>
        <dbReference type="ChEBI" id="CHEBI:30616"/>
    </ligand>
</feature>
<evidence type="ECO:0000313" key="12">
    <source>
        <dbReference type="Proteomes" id="UP000248311"/>
    </source>
</evidence>
<protein>
    <recommendedName>
        <fullName evidence="3 10">Phosphoenolpyruvate carboxykinase (ATP)</fullName>
        <shortName evidence="10">PCK</shortName>
        <shortName evidence="10">PEP carboxykinase</shortName>
        <shortName evidence="10">PEPCK</shortName>
        <ecNumber evidence="3 10">4.1.1.49</ecNumber>
    </recommendedName>
</protein>
<keyword evidence="4 10" id="KW-0312">Gluconeogenesis</keyword>
<dbReference type="Gene3D" id="2.170.8.10">
    <property type="entry name" value="Phosphoenolpyruvate Carboxykinase, domain 2"/>
    <property type="match status" value="1"/>
</dbReference>
<keyword evidence="5 10" id="KW-0547">Nucleotide-binding</keyword>
<comment type="catalytic activity">
    <reaction evidence="9 10">
        <text>oxaloacetate + ATP = phosphoenolpyruvate + ADP + CO2</text>
        <dbReference type="Rhea" id="RHEA:18617"/>
        <dbReference type="ChEBI" id="CHEBI:16452"/>
        <dbReference type="ChEBI" id="CHEBI:16526"/>
        <dbReference type="ChEBI" id="CHEBI:30616"/>
        <dbReference type="ChEBI" id="CHEBI:58702"/>
        <dbReference type="ChEBI" id="CHEBI:456216"/>
        <dbReference type="EC" id="4.1.1.49"/>
    </reaction>
</comment>
<dbReference type="PANTHER" id="PTHR30031">
    <property type="entry name" value="PHOSPHOENOLPYRUVATE CARBOXYKINASE ATP"/>
    <property type="match status" value="1"/>
</dbReference>
<comment type="similarity">
    <text evidence="2 10">Belongs to the phosphoenolpyruvate carboxykinase (ATP) family.</text>
</comment>
<gene>
    <name evidence="10" type="primary">pckA</name>
    <name evidence="11" type="ORF">DFP88_102878</name>
</gene>
<evidence type="ECO:0000256" key="5">
    <source>
        <dbReference type="ARBA" id="ARBA00022741"/>
    </source>
</evidence>
<comment type="cofactor">
    <cofactor evidence="10">
        <name>Mn(2+)</name>
        <dbReference type="ChEBI" id="CHEBI:29035"/>
    </cofactor>
    <text evidence="10">Binds 1 Mn(2+) ion per subunit.</text>
</comment>
<dbReference type="AlphaFoldDB" id="A0A318SUC3"/>
<keyword evidence="6 10" id="KW-0210">Decarboxylase</keyword>
<dbReference type="NCBIfam" id="NF006820">
    <property type="entry name" value="PRK09344.1-2"/>
    <property type="match status" value="1"/>
</dbReference>
<dbReference type="GO" id="GO:0046872">
    <property type="term" value="F:metal ion binding"/>
    <property type="evidence" value="ECO:0007669"/>
    <property type="project" value="UniProtKB-KW"/>
</dbReference>